<evidence type="ECO:0000313" key="2">
    <source>
        <dbReference type="EMBL" id="MDA3732097.1"/>
    </source>
</evidence>
<name>A0AA42DMU4_9FIRM</name>
<dbReference type="AlphaFoldDB" id="A0AA42DMU4"/>
<accession>A0AA42DMU4</accession>
<reference evidence="2" key="1">
    <citation type="journal article" date="2023" name="Int. J. Syst. Evol. Microbiol.">
        <title>&lt;i&gt;Holtiella tumoricola&lt;/i&gt; gen. nov. sp. nov., isolated from a human clinical sample.</title>
        <authorList>
            <person name="Allen-Vercoe E."/>
            <person name="Daigneault M.C."/>
            <person name="Vancuren S.J."/>
            <person name="Cochrane K."/>
            <person name="O'Neal L.L."/>
            <person name="Sankaranarayanan K."/>
            <person name="Lawson P.A."/>
        </authorList>
    </citation>
    <scope>NUCLEOTIDE SEQUENCE</scope>
    <source>
        <strain evidence="2">CC70A</strain>
    </source>
</reference>
<dbReference type="Proteomes" id="UP001169242">
    <property type="component" value="Unassembled WGS sequence"/>
</dbReference>
<gene>
    <name evidence="2" type="ORF">PBV87_11445</name>
</gene>
<evidence type="ECO:0000256" key="1">
    <source>
        <dbReference type="SAM" id="Coils"/>
    </source>
</evidence>
<feature type="coiled-coil region" evidence="1">
    <location>
        <begin position="43"/>
        <end position="70"/>
    </location>
</feature>
<protein>
    <submittedName>
        <fullName evidence="2">Uncharacterized protein</fullName>
    </submittedName>
</protein>
<keyword evidence="3" id="KW-1185">Reference proteome</keyword>
<dbReference type="EMBL" id="JAQIFT010000045">
    <property type="protein sequence ID" value="MDA3732097.1"/>
    <property type="molecule type" value="Genomic_DNA"/>
</dbReference>
<keyword evidence="1" id="KW-0175">Coiled coil</keyword>
<evidence type="ECO:0000313" key="3">
    <source>
        <dbReference type="Proteomes" id="UP001169242"/>
    </source>
</evidence>
<proteinExistence type="predicted"/>
<sequence length="83" mass="9812">MKAERRNITITNETVSITLDRAENASKFIEKCILFYIEENEKEYALLEDLNQLEDKVEVLNKNYLQTKDTLNKLVDNLFGREQ</sequence>
<dbReference type="RefSeq" id="WP_271012373.1">
    <property type="nucleotide sequence ID" value="NZ_JAQIFT010000045.1"/>
</dbReference>
<comment type="caution">
    <text evidence="2">The sequence shown here is derived from an EMBL/GenBank/DDBJ whole genome shotgun (WGS) entry which is preliminary data.</text>
</comment>
<organism evidence="2 3">
    <name type="scientific">Holtiella tumoricola</name>
    <dbReference type="NCBI Taxonomy" id="3018743"/>
    <lineage>
        <taxon>Bacteria</taxon>
        <taxon>Bacillati</taxon>
        <taxon>Bacillota</taxon>
        <taxon>Clostridia</taxon>
        <taxon>Lachnospirales</taxon>
        <taxon>Cellulosilyticaceae</taxon>
        <taxon>Holtiella</taxon>
    </lineage>
</organism>